<comment type="caution">
    <text evidence="2">The sequence shown here is derived from an EMBL/GenBank/DDBJ whole genome shotgun (WGS) entry which is preliminary data.</text>
</comment>
<name>A0A8K0JLK2_9TREE</name>
<gene>
    <name evidence="2" type="ORF">FFLO_03205</name>
</gene>
<organism evidence="2 3">
    <name type="scientific">Filobasidium floriforme</name>
    <dbReference type="NCBI Taxonomy" id="5210"/>
    <lineage>
        <taxon>Eukaryota</taxon>
        <taxon>Fungi</taxon>
        <taxon>Dikarya</taxon>
        <taxon>Basidiomycota</taxon>
        <taxon>Agaricomycotina</taxon>
        <taxon>Tremellomycetes</taxon>
        <taxon>Filobasidiales</taxon>
        <taxon>Filobasidiaceae</taxon>
        <taxon>Filobasidium</taxon>
    </lineage>
</organism>
<sequence length="134" mass="14487">MRQVVWDVEPLECAREHAEARAEEEAGRVQGYQKGMAEEEEGGRSSGSGASYENRSDGSGRCGSDGLGGRGQVVGPLMEGDLSNKILSVLIAAEASTYPSNTDMTRVRENLVYKANLRILLCLTCCHLSLPLRI</sequence>
<dbReference type="AlphaFoldDB" id="A0A8K0JLK2"/>
<evidence type="ECO:0000256" key="1">
    <source>
        <dbReference type="SAM" id="MobiDB-lite"/>
    </source>
</evidence>
<protein>
    <submittedName>
        <fullName evidence="2">Uncharacterized protein</fullName>
    </submittedName>
</protein>
<feature type="compositionally biased region" description="Basic and acidic residues" evidence="1">
    <location>
        <begin position="16"/>
        <end position="27"/>
    </location>
</feature>
<evidence type="ECO:0000313" key="2">
    <source>
        <dbReference type="EMBL" id="KAG7548913.1"/>
    </source>
</evidence>
<dbReference type="EMBL" id="JABELV010000057">
    <property type="protein sequence ID" value="KAG7548913.1"/>
    <property type="molecule type" value="Genomic_DNA"/>
</dbReference>
<feature type="compositionally biased region" description="Low complexity" evidence="1">
    <location>
        <begin position="47"/>
        <end position="59"/>
    </location>
</feature>
<accession>A0A8K0JLK2</accession>
<reference evidence="2" key="1">
    <citation type="submission" date="2020-04" db="EMBL/GenBank/DDBJ databases">
        <title>Analysis of mating type loci in Filobasidium floriforme.</title>
        <authorList>
            <person name="Nowrousian M."/>
        </authorList>
    </citation>
    <scope>NUCLEOTIDE SEQUENCE</scope>
    <source>
        <strain evidence="2">CBS 6242</strain>
    </source>
</reference>
<keyword evidence="3" id="KW-1185">Reference proteome</keyword>
<evidence type="ECO:0000313" key="3">
    <source>
        <dbReference type="Proteomes" id="UP000812966"/>
    </source>
</evidence>
<feature type="region of interest" description="Disordered" evidence="1">
    <location>
        <begin position="16"/>
        <end position="67"/>
    </location>
</feature>
<dbReference type="Proteomes" id="UP000812966">
    <property type="component" value="Unassembled WGS sequence"/>
</dbReference>
<proteinExistence type="predicted"/>